<name>A0A918RWU1_9GAMM</name>
<dbReference type="Proteomes" id="UP000614811">
    <property type="component" value="Unassembled WGS sequence"/>
</dbReference>
<evidence type="ECO:0000313" key="2">
    <source>
        <dbReference type="EMBL" id="GHA14035.1"/>
    </source>
</evidence>
<accession>A0A918RWU1</accession>
<keyword evidence="3" id="KW-1185">Reference proteome</keyword>
<dbReference type="RefSeq" id="WP_189401680.1">
    <property type="nucleotide sequence ID" value="NZ_BMXA01000004.1"/>
</dbReference>
<reference evidence="2" key="2">
    <citation type="submission" date="2020-09" db="EMBL/GenBank/DDBJ databases">
        <authorList>
            <person name="Sun Q."/>
            <person name="Kim S."/>
        </authorList>
    </citation>
    <scope>NUCLEOTIDE SEQUENCE</scope>
    <source>
        <strain evidence="2">KCTC 12711</strain>
    </source>
</reference>
<sequence length="274" mass="29675">MELPISDLIIVAVSKLVDDAQVESREPTHYDLEVQIKKAGLTKADPKFQGQSVGKAKRVRATLNWALENEPSLGGQLIGLLLSQVRAVGGFRDSSPNFVGKEQILNAISAFDSESFSLSENGDIRPKVLDTLRGKHLTEALQAYAQRAKRGSEDAALLSGTGKDLLEATAKHIIQTRFGNHPANANFPTLFGQAYAALNMATPETPIAPNEPAIKNYERALFQMATSINRVRNREGTGHGKLCISALSTEESHSIIESVGIVANFLLNRLNDSS</sequence>
<reference evidence="2" key="1">
    <citation type="journal article" date="2014" name="Int. J. Syst. Evol. Microbiol.">
        <title>Complete genome sequence of Corynebacterium casei LMG S-19264T (=DSM 44701T), isolated from a smear-ripened cheese.</title>
        <authorList>
            <consortium name="US DOE Joint Genome Institute (JGI-PGF)"/>
            <person name="Walter F."/>
            <person name="Albersmeier A."/>
            <person name="Kalinowski J."/>
            <person name="Ruckert C."/>
        </authorList>
    </citation>
    <scope>NUCLEOTIDE SEQUENCE</scope>
    <source>
        <strain evidence="2">KCTC 12711</strain>
    </source>
</reference>
<dbReference type="Pfam" id="PF14355">
    <property type="entry name" value="Abi_C"/>
    <property type="match status" value="1"/>
</dbReference>
<dbReference type="EMBL" id="BMXA01000004">
    <property type="protein sequence ID" value="GHA14035.1"/>
    <property type="molecule type" value="Genomic_DNA"/>
</dbReference>
<gene>
    <name evidence="2" type="ORF">GCM10008090_24770</name>
</gene>
<organism evidence="2 3">
    <name type="scientific">Arenicella chitinivorans</name>
    <dbReference type="NCBI Taxonomy" id="1329800"/>
    <lineage>
        <taxon>Bacteria</taxon>
        <taxon>Pseudomonadati</taxon>
        <taxon>Pseudomonadota</taxon>
        <taxon>Gammaproteobacteria</taxon>
        <taxon>Arenicellales</taxon>
        <taxon>Arenicellaceae</taxon>
        <taxon>Arenicella</taxon>
    </lineage>
</organism>
<evidence type="ECO:0000313" key="3">
    <source>
        <dbReference type="Proteomes" id="UP000614811"/>
    </source>
</evidence>
<protein>
    <recommendedName>
        <fullName evidence="1">Abortive infection protein-like C-terminal domain-containing protein</fullName>
    </recommendedName>
</protein>
<proteinExistence type="predicted"/>
<dbReference type="InterPro" id="IPR026001">
    <property type="entry name" value="Abi-like_C"/>
</dbReference>
<dbReference type="AlphaFoldDB" id="A0A918RWU1"/>
<comment type="caution">
    <text evidence="2">The sequence shown here is derived from an EMBL/GenBank/DDBJ whole genome shotgun (WGS) entry which is preliminary data.</text>
</comment>
<evidence type="ECO:0000259" key="1">
    <source>
        <dbReference type="Pfam" id="PF14355"/>
    </source>
</evidence>
<feature type="domain" description="Abortive infection protein-like C-terminal" evidence="1">
    <location>
        <begin position="188"/>
        <end position="267"/>
    </location>
</feature>